<feature type="domain" description="TLDc" evidence="4">
    <location>
        <begin position="303"/>
        <end position="481"/>
    </location>
</feature>
<dbReference type="Pfam" id="PF07707">
    <property type="entry name" value="BACK"/>
    <property type="match status" value="1"/>
</dbReference>
<dbReference type="InterPro" id="IPR006571">
    <property type="entry name" value="TLDc_dom"/>
</dbReference>
<keyword evidence="6" id="KW-1185">Reference proteome</keyword>
<dbReference type="SMART" id="SM00584">
    <property type="entry name" value="TLDc"/>
    <property type="match status" value="1"/>
</dbReference>
<reference evidence="5" key="1">
    <citation type="submission" date="2022-10" db="EMBL/GenBank/DDBJ databases">
        <title>Novel sulphate-reducing endosymbionts in the free-living metamonad Anaeramoeba.</title>
        <authorList>
            <person name="Jerlstrom-Hultqvist J."/>
            <person name="Cepicka I."/>
            <person name="Gallot-Lavallee L."/>
            <person name="Salas-Leiva D."/>
            <person name="Curtis B.A."/>
            <person name="Zahonova K."/>
            <person name="Pipaliya S."/>
            <person name="Dacks J."/>
            <person name="Roger A.J."/>
        </authorList>
    </citation>
    <scope>NUCLEOTIDE SEQUENCE</scope>
    <source>
        <strain evidence="5">BMAN</strain>
    </source>
</reference>
<name>A0A9Q0LR85_ANAIG</name>
<dbReference type="InterPro" id="IPR011705">
    <property type="entry name" value="BACK"/>
</dbReference>
<evidence type="ECO:0000259" key="3">
    <source>
        <dbReference type="PROSITE" id="PS50097"/>
    </source>
</evidence>
<feature type="domain" description="BTB" evidence="3">
    <location>
        <begin position="29"/>
        <end position="102"/>
    </location>
</feature>
<evidence type="ECO:0000313" key="5">
    <source>
        <dbReference type="EMBL" id="KAJ5078351.1"/>
    </source>
</evidence>
<accession>A0A9Q0LR85</accession>
<dbReference type="Pfam" id="PF00651">
    <property type="entry name" value="BTB"/>
    <property type="match status" value="1"/>
</dbReference>
<dbReference type="PROSITE" id="PS51886">
    <property type="entry name" value="TLDC"/>
    <property type="match status" value="1"/>
</dbReference>
<comment type="caution">
    <text evidence="5">The sequence shown here is derived from an EMBL/GenBank/DDBJ whole genome shotgun (WGS) entry which is preliminary data.</text>
</comment>
<gene>
    <name evidence="5" type="ORF">M0811_05139</name>
</gene>
<evidence type="ECO:0000256" key="1">
    <source>
        <dbReference type="ARBA" id="ARBA00022441"/>
    </source>
</evidence>
<dbReference type="PANTHER" id="PTHR45632:SF3">
    <property type="entry name" value="KELCH-LIKE PROTEIN 32"/>
    <property type="match status" value="1"/>
</dbReference>
<dbReference type="CDD" id="cd18186">
    <property type="entry name" value="BTB_POZ_ZBTB_KLHL-like"/>
    <property type="match status" value="1"/>
</dbReference>
<dbReference type="SMART" id="SM00875">
    <property type="entry name" value="BACK"/>
    <property type="match status" value="1"/>
</dbReference>
<dbReference type="Proteomes" id="UP001149090">
    <property type="component" value="Unassembled WGS sequence"/>
</dbReference>
<sequence length="481" mass="57006">MKKNYSNLEKLSSDLKNLFQNQKQEENHFDFEIICQQNQKAKQFQFKTHKSILSTRSQYFKSLFNSKMKEYQENKLILKDFSNSILSSILNYLYSGKIEINSENAVEILMFSSKYLIDELIEVSSNFIKQNLQIETIIDILKLSELMDLNELSESSYQFISEKFDKFIKTPFFLELEENHLNTILLNDELLVNEFEIFQSLIKWGKRKLNISQEIKNENIDKEEKEKLQDQFSNLIQKIRFIDFSQQEMRDTLKEDLIPNPISQKINQFLIIQNENNETKLKEFIQKENMLIFKPRFRFGSSIIQERKHFDKLKEWVSDDNFFSRMKLGFSARKNGFDCKKWHLAVDNKGKTLVIIKTRDNFIFGGFTQVGWSSGERRWIRDPKAFIFSLRNDKNNRKPAKLPIKRAQENNAICYRYFDGGPFFGTGYDLWLYSDLQPGFSNLGQTYKLPKGIKFGSNEAKSYLAGSYNKWKVAELETFFI</sequence>
<dbReference type="PROSITE" id="PS50097">
    <property type="entry name" value="BTB"/>
    <property type="match status" value="1"/>
</dbReference>
<evidence type="ECO:0000313" key="6">
    <source>
        <dbReference type="Proteomes" id="UP001149090"/>
    </source>
</evidence>
<evidence type="ECO:0000256" key="2">
    <source>
        <dbReference type="ARBA" id="ARBA00022737"/>
    </source>
</evidence>
<dbReference type="Gene3D" id="1.25.40.420">
    <property type="match status" value="1"/>
</dbReference>
<dbReference type="SMART" id="SM00225">
    <property type="entry name" value="BTB"/>
    <property type="match status" value="1"/>
</dbReference>
<proteinExistence type="predicted"/>
<keyword evidence="1" id="KW-0880">Kelch repeat</keyword>
<dbReference type="InterPro" id="IPR000210">
    <property type="entry name" value="BTB/POZ_dom"/>
</dbReference>
<dbReference type="OrthoDB" id="298084at2759"/>
<dbReference type="Gene3D" id="3.30.710.10">
    <property type="entry name" value="Potassium Channel Kv1.1, Chain A"/>
    <property type="match status" value="1"/>
</dbReference>
<evidence type="ECO:0000259" key="4">
    <source>
        <dbReference type="PROSITE" id="PS51886"/>
    </source>
</evidence>
<dbReference type="InterPro" id="IPR011333">
    <property type="entry name" value="SKP1/BTB/POZ_sf"/>
</dbReference>
<dbReference type="Pfam" id="PF07534">
    <property type="entry name" value="TLD"/>
    <property type="match status" value="1"/>
</dbReference>
<keyword evidence="2" id="KW-0677">Repeat</keyword>
<dbReference type="SUPFAM" id="SSF54695">
    <property type="entry name" value="POZ domain"/>
    <property type="match status" value="1"/>
</dbReference>
<organism evidence="5 6">
    <name type="scientific">Anaeramoeba ignava</name>
    <name type="common">Anaerobic marine amoeba</name>
    <dbReference type="NCBI Taxonomy" id="1746090"/>
    <lineage>
        <taxon>Eukaryota</taxon>
        <taxon>Metamonada</taxon>
        <taxon>Anaeramoebidae</taxon>
        <taxon>Anaeramoeba</taxon>
    </lineage>
</organism>
<dbReference type="PANTHER" id="PTHR45632">
    <property type="entry name" value="LD33804P"/>
    <property type="match status" value="1"/>
</dbReference>
<dbReference type="AlphaFoldDB" id="A0A9Q0LR85"/>
<dbReference type="EMBL" id="JAPDFW010000054">
    <property type="protein sequence ID" value="KAJ5078351.1"/>
    <property type="molecule type" value="Genomic_DNA"/>
</dbReference>
<protein>
    <submittedName>
        <fullName evidence="5">Pep-cterm sorting domain-containing protein</fullName>
    </submittedName>
</protein>